<keyword evidence="2" id="KW-1185">Reference proteome</keyword>
<accession>A0ABY3TXK6</accession>
<sequence>MQHHQQPVIGSEMLAAGVLSRHQLRSRFCRLFPDVYLDNRIELTLRARTVAAWLWSGRRAVIAGRAAAALHDTEWVDRDTAIEMFHHNARPPRGVIVYRETLAADEVVTVGEMAVTTTARTAFDLARHAPRRRAVARLDALARATGITAGQVTAVAEGHRFVRGLAQLRTAVSLMDAGAQSPQESYLRLTLIDAGFPRPRTQIPVPTPQTTYYVDMGWEDVMVAAEYDGEHHLKSPQQWAYDIARLEHLAQAGWIVIRVVKTHRAEEIIARVAQARALRGARDRLTAQIA</sequence>
<dbReference type="Gene3D" id="3.40.960.10">
    <property type="entry name" value="VSR Endonuclease"/>
    <property type="match status" value="1"/>
</dbReference>
<gene>
    <name evidence="1" type="ORF">MIU77_16660</name>
</gene>
<dbReference type="EMBL" id="CP092365">
    <property type="protein sequence ID" value="ULN52447.1"/>
    <property type="molecule type" value="Genomic_DNA"/>
</dbReference>
<dbReference type="SUPFAM" id="SSF52980">
    <property type="entry name" value="Restriction endonuclease-like"/>
    <property type="match status" value="1"/>
</dbReference>
<protein>
    <recommendedName>
        <fullName evidence="3">DUF559 domain-containing protein</fullName>
    </recommendedName>
</protein>
<reference evidence="1" key="1">
    <citation type="submission" date="2022-08" db="EMBL/GenBank/DDBJ databases">
        <title>Complete genome sequence of 14 non-tuberculosis mycobacteria type-strains.</title>
        <authorList>
            <person name="Igarashi Y."/>
            <person name="Osugi A."/>
            <person name="Mitarai S."/>
        </authorList>
    </citation>
    <scope>NUCLEOTIDE SEQUENCE</scope>
    <source>
        <strain evidence="1">DSM 45575</strain>
    </source>
</reference>
<evidence type="ECO:0000313" key="2">
    <source>
        <dbReference type="Proteomes" id="UP001055200"/>
    </source>
</evidence>
<dbReference type="InterPro" id="IPR011335">
    <property type="entry name" value="Restrct_endonuc-II-like"/>
</dbReference>
<dbReference type="RefSeq" id="WP_240170720.1">
    <property type="nucleotide sequence ID" value="NZ_CP092365.1"/>
</dbReference>
<evidence type="ECO:0008006" key="3">
    <source>
        <dbReference type="Google" id="ProtNLM"/>
    </source>
</evidence>
<dbReference type="Proteomes" id="UP001055200">
    <property type="component" value="Chromosome"/>
</dbReference>
<evidence type="ECO:0000313" key="1">
    <source>
        <dbReference type="EMBL" id="ULN52447.1"/>
    </source>
</evidence>
<name>A0ABY3TXK6_9MYCO</name>
<organism evidence="1 2">
    <name type="scientific">Mycolicibacillus parakoreensis</name>
    <dbReference type="NCBI Taxonomy" id="1069221"/>
    <lineage>
        <taxon>Bacteria</taxon>
        <taxon>Bacillati</taxon>
        <taxon>Actinomycetota</taxon>
        <taxon>Actinomycetes</taxon>
        <taxon>Mycobacteriales</taxon>
        <taxon>Mycobacteriaceae</taxon>
        <taxon>Mycolicibacillus</taxon>
    </lineage>
</organism>
<proteinExistence type="predicted"/>